<evidence type="ECO:0000256" key="6">
    <source>
        <dbReference type="ARBA" id="ARBA00023077"/>
    </source>
</evidence>
<keyword evidence="5 12" id="KW-0732">Signal</keyword>
<comment type="similarity">
    <text evidence="10 11">Belongs to the TonB-dependent receptor family.</text>
</comment>
<evidence type="ECO:0000256" key="1">
    <source>
        <dbReference type="ARBA" id="ARBA00004571"/>
    </source>
</evidence>
<feature type="domain" description="TonB-dependent receptor-like beta-barrel" evidence="13">
    <location>
        <begin position="354"/>
        <end position="805"/>
    </location>
</feature>
<keyword evidence="4 10" id="KW-0812">Transmembrane</keyword>
<keyword evidence="7 10" id="KW-0472">Membrane</keyword>
<name>A0A4S3M227_9FLAO</name>
<dbReference type="InterPro" id="IPR012910">
    <property type="entry name" value="Plug_dom"/>
</dbReference>
<keyword evidence="9 10" id="KW-0998">Cell outer membrane</keyword>
<evidence type="ECO:0000256" key="3">
    <source>
        <dbReference type="ARBA" id="ARBA00022452"/>
    </source>
</evidence>
<dbReference type="InterPro" id="IPR037066">
    <property type="entry name" value="Plug_dom_sf"/>
</dbReference>
<dbReference type="InterPro" id="IPR000531">
    <property type="entry name" value="Beta-barrel_TonB"/>
</dbReference>
<dbReference type="Gene3D" id="2.170.130.10">
    <property type="entry name" value="TonB-dependent receptor, plug domain"/>
    <property type="match status" value="1"/>
</dbReference>
<dbReference type="Proteomes" id="UP000305939">
    <property type="component" value="Unassembled WGS sequence"/>
</dbReference>
<evidence type="ECO:0000256" key="4">
    <source>
        <dbReference type="ARBA" id="ARBA00022692"/>
    </source>
</evidence>
<dbReference type="OrthoDB" id="9805434at2"/>
<evidence type="ECO:0000256" key="5">
    <source>
        <dbReference type="ARBA" id="ARBA00022729"/>
    </source>
</evidence>
<evidence type="ECO:0000259" key="14">
    <source>
        <dbReference type="Pfam" id="PF07715"/>
    </source>
</evidence>
<dbReference type="RefSeq" id="WP_136336288.1">
    <property type="nucleotide sequence ID" value="NZ_QXMP01000010.1"/>
</dbReference>
<dbReference type="PANTHER" id="PTHR30069:SF29">
    <property type="entry name" value="HEMOGLOBIN AND HEMOGLOBIN-HAPTOGLOBIN-BINDING PROTEIN 1-RELATED"/>
    <property type="match status" value="1"/>
</dbReference>
<evidence type="ECO:0000256" key="2">
    <source>
        <dbReference type="ARBA" id="ARBA00022448"/>
    </source>
</evidence>
<dbReference type="InterPro" id="IPR039426">
    <property type="entry name" value="TonB-dep_rcpt-like"/>
</dbReference>
<dbReference type="PROSITE" id="PS52016">
    <property type="entry name" value="TONB_DEPENDENT_REC_3"/>
    <property type="match status" value="1"/>
</dbReference>
<evidence type="ECO:0000256" key="11">
    <source>
        <dbReference type="RuleBase" id="RU003357"/>
    </source>
</evidence>
<evidence type="ECO:0000313" key="16">
    <source>
        <dbReference type="Proteomes" id="UP000305939"/>
    </source>
</evidence>
<evidence type="ECO:0000259" key="13">
    <source>
        <dbReference type="Pfam" id="PF00593"/>
    </source>
</evidence>
<keyword evidence="8 15" id="KW-0675">Receptor</keyword>
<sequence length="831" mass="91324">MNTKSFYLLLFGLFCSFGIYAQQYTISGTVTDSDGMALPGAAVFAANQAIGTSANEDGEYQITVNAGKVILEVTYVGFSKSSREILVNQDMQGVDFTLSPGVALDEVVVYSGSKKAEKLTNSPSTIVSISPREIEEFPGNPAELIARKKGVDYFRAGIATPAFNIRGFNSNFNSKNLQVIDNRISSLVATGLPLGPLSTVIKEDTEQAEVILGPNATLYGPNAHNGLINIRTKDPRTYQGGTVVGNLGVNGDGNAFNSLRLRWADKVSEKFAYKVTGEYTRAEEFEYADSVYIDRKDALGNIYAPGTPNSEKDGIKEGYEEFQLDPDVEFIKAGATAIYTPSPGTDIIATYEHSNSTYLSPTNVGRNQIVDWKINVFQLRFNTKNFFAQVYRTSSKTDDTYSIDDRTKAYYANLDAGVPEDVAGGEASFATGARFRDDSHRWNAEAQYTNTLFNDKLEVVTGIQWQLDRANSLGSYLLDENEEDYIEVGQIGGYAHMLWDMGLGFKALGAARIDNHEIYGTNFIPKAGIIKEFGKGTLRLTYGQGIAAPTIFNMYANLFGGLILGNAEGFSGVNPFTNEAFVVAAQEVEKLNTYEIGYRGTIGSKLYIDVNAYFNNNKNFLSPVTAFLGVTQRGDTPIEEVQAIPYGLVATYINFGEVNTYGTDLSLTYMISPSLNVTANYSYFDYSYDENNLENDFNNDGVVNYQDVLVNAPNNKGSLAVNYSGDKFYGSVFSRWVEEYNYFSSFQIASETIPGETYRGTPIVENAPGTDSFNYGPLGGFVTLDLNAGYRISEKFSVGVAITNLFNQDLREFTAAPPTRGLYLLETKFNF</sequence>
<protein>
    <submittedName>
        <fullName evidence="15">TonB-dependent receptor</fullName>
    </submittedName>
</protein>
<comment type="subcellular location">
    <subcellularLocation>
        <location evidence="1 10">Cell outer membrane</location>
        <topology evidence="1 10">Multi-pass membrane protein</topology>
    </subcellularLocation>
</comment>
<dbReference type="Gene3D" id="2.40.170.20">
    <property type="entry name" value="TonB-dependent receptor, beta-barrel domain"/>
    <property type="match status" value="1"/>
</dbReference>
<organism evidence="15 16">
    <name type="scientific">Robertkochia marina</name>
    <dbReference type="NCBI Taxonomy" id="1227945"/>
    <lineage>
        <taxon>Bacteria</taxon>
        <taxon>Pseudomonadati</taxon>
        <taxon>Bacteroidota</taxon>
        <taxon>Flavobacteriia</taxon>
        <taxon>Flavobacteriales</taxon>
        <taxon>Flavobacteriaceae</taxon>
        <taxon>Robertkochia</taxon>
    </lineage>
</organism>
<dbReference type="Pfam" id="PF07715">
    <property type="entry name" value="Plug"/>
    <property type="match status" value="1"/>
</dbReference>
<evidence type="ECO:0000256" key="10">
    <source>
        <dbReference type="PROSITE-ProRule" id="PRU01360"/>
    </source>
</evidence>
<gene>
    <name evidence="15" type="ORF">E7Z59_10590</name>
</gene>
<dbReference type="Gene3D" id="2.60.40.1120">
    <property type="entry name" value="Carboxypeptidase-like, regulatory domain"/>
    <property type="match status" value="1"/>
</dbReference>
<dbReference type="InterPro" id="IPR008969">
    <property type="entry name" value="CarboxyPept-like_regulatory"/>
</dbReference>
<proteinExistence type="inferred from homology"/>
<keyword evidence="6 11" id="KW-0798">TonB box</keyword>
<dbReference type="EMBL" id="SSMC01000002">
    <property type="protein sequence ID" value="THD68083.1"/>
    <property type="molecule type" value="Genomic_DNA"/>
</dbReference>
<dbReference type="Pfam" id="PF13715">
    <property type="entry name" value="CarbopepD_reg_2"/>
    <property type="match status" value="1"/>
</dbReference>
<evidence type="ECO:0000256" key="9">
    <source>
        <dbReference type="ARBA" id="ARBA00023237"/>
    </source>
</evidence>
<dbReference type="SUPFAM" id="SSF56935">
    <property type="entry name" value="Porins"/>
    <property type="match status" value="1"/>
</dbReference>
<comment type="caution">
    <text evidence="15">The sequence shown here is derived from an EMBL/GenBank/DDBJ whole genome shotgun (WGS) entry which is preliminary data.</text>
</comment>
<dbReference type="PANTHER" id="PTHR30069">
    <property type="entry name" value="TONB-DEPENDENT OUTER MEMBRANE RECEPTOR"/>
    <property type="match status" value="1"/>
</dbReference>
<keyword evidence="16" id="KW-1185">Reference proteome</keyword>
<keyword evidence="3 10" id="KW-1134">Transmembrane beta strand</keyword>
<feature type="signal peptide" evidence="12">
    <location>
        <begin position="1"/>
        <end position="21"/>
    </location>
</feature>
<dbReference type="GO" id="GO:0009279">
    <property type="term" value="C:cell outer membrane"/>
    <property type="evidence" value="ECO:0007669"/>
    <property type="project" value="UniProtKB-SubCell"/>
</dbReference>
<feature type="chain" id="PRO_5021019182" evidence="12">
    <location>
        <begin position="22"/>
        <end position="831"/>
    </location>
</feature>
<dbReference type="Pfam" id="PF00593">
    <property type="entry name" value="TonB_dep_Rec_b-barrel"/>
    <property type="match status" value="1"/>
</dbReference>
<dbReference type="InterPro" id="IPR036942">
    <property type="entry name" value="Beta-barrel_TonB_sf"/>
</dbReference>
<feature type="domain" description="TonB-dependent receptor plug" evidence="14">
    <location>
        <begin position="120"/>
        <end position="226"/>
    </location>
</feature>
<dbReference type="AlphaFoldDB" id="A0A4S3M227"/>
<evidence type="ECO:0000256" key="12">
    <source>
        <dbReference type="SAM" id="SignalP"/>
    </source>
</evidence>
<dbReference type="GO" id="GO:0015344">
    <property type="term" value="F:siderophore uptake transmembrane transporter activity"/>
    <property type="evidence" value="ECO:0007669"/>
    <property type="project" value="TreeGrafter"/>
</dbReference>
<reference evidence="15 16" key="1">
    <citation type="submission" date="2019-04" db="EMBL/GenBank/DDBJ databases">
        <title>Draft genome sequence of Robertkochia marina CC-AMO-30D.</title>
        <authorList>
            <person name="Hameed A."/>
            <person name="Lin S.-Y."/>
            <person name="Shahina M."/>
            <person name="Lai W.-A."/>
            <person name="Young C.-C."/>
        </authorList>
    </citation>
    <scope>NUCLEOTIDE SEQUENCE [LARGE SCALE GENOMIC DNA]</scope>
    <source>
        <strain evidence="15 16">CC-AMO-30D</strain>
    </source>
</reference>
<evidence type="ECO:0000313" key="15">
    <source>
        <dbReference type="EMBL" id="THD68083.1"/>
    </source>
</evidence>
<evidence type="ECO:0000256" key="8">
    <source>
        <dbReference type="ARBA" id="ARBA00023170"/>
    </source>
</evidence>
<dbReference type="GO" id="GO:0044718">
    <property type="term" value="P:siderophore transmembrane transport"/>
    <property type="evidence" value="ECO:0007669"/>
    <property type="project" value="TreeGrafter"/>
</dbReference>
<keyword evidence="2 10" id="KW-0813">Transport</keyword>
<evidence type="ECO:0000256" key="7">
    <source>
        <dbReference type="ARBA" id="ARBA00023136"/>
    </source>
</evidence>
<dbReference type="SUPFAM" id="SSF49464">
    <property type="entry name" value="Carboxypeptidase regulatory domain-like"/>
    <property type="match status" value="1"/>
</dbReference>
<accession>A0A4S3M227</accession>